<proteinExistence type="predicted"/>
<dbReference type="AlphaFoldDB" id="X0TR05"/>
<comment type="caution">
    <text evidence="1">The sequence shown here is derived from an EMBL/GenBank/DDBJ whole genome shotgun (WGS) entry which is preliminary data.</text>
</comment>
<organism evidence="1">
    <name type="scientific">marine sediment metagenome</name>
    <dbReference type="NCBI Taxonomy" id="412755"/>
    <lineage>
        <taxon>unclassified sequences</taxon>
        <taxon>metagenomes</taxon>
        <taxon>ecological metagenomes</taxon>
    </lineage>
</organism>
<evidence type="ECO:0000313" key="1">
    <source>
        <dbReference type="EMBL" id="GAF90587.1"/>
    </source>
</evidence>
<name>X0TR05_9ZZZZ</name>
<feature type="non-terminal residue" evidence="1">
    <location>
        <position position="131"/>
    </location>
</feature>
<dbReference type="EMBL" id="BARS01010174">
    <property type="protein sequence ID" value="GAF90587.1"/>
    <property type="molecule type" value="Genomic_DNA"/>
</dbReference>
<gene>
    <name evidence="1" type="ORF">S01H1_18932</name>
</gene>
<sequence>MSTGVIIKKNSYFDSVFLMQVAKGISNEPGIDQAVALMGTENNKTVLTKMGVKEKEIDSVSSNDVVIFIEGSKSQVNLVINNIDRWFTPKTTLLQARVHTLDEALTIQSKANLAVISVPGRYATKEARKAL</sequence>
<accession>X0TR05</accession>
<reference evidence="1" key="1">
    <citation type="journal article" date="2014" name="Front. Microbiol.">
        <title>High frequency of phylogenetically diverse reductive dehalogenase-homologous genes in deep subseafloor sedimentary metagenomes.</title>
        <authorList>
            <person name="Kawai M."/>
            <person name="Futagami T."/>
            <person name="Toyoda A."/>
            <person name="Takaki Y."/>
            <person name="Nishi S."/>
            <person name="Hori S."/>
            <person name="Arai W."/>
            <person name="Tsubouchi T."/>
            <person name="Morono Y."/>
            <person name="Uchiyama I."/>
            <person name="Ito T."/>
            <person name="Fujiyama A."/>
            <person name="Inagaki F."/>
            <person name="Takami H."/>
        </authorList>
    </citation>
    <scope>NUCLEOTIDE SEQUENCE</scope>
    <source>
        <strain evidence="1">Expedition CK06-06</strain>
    </source>
</reference>
<protein>
    <submittedName>
        <fullName evidence="1">Uncharacterized protein</fullName>
    </submittedName>
</protein>
<dbReference type="Gene3D" id="3.40.50.720">
    <property type="entry name" value="NAD(P)-binding Rossmann-like Domain"/>
    <property type="match status" value="1"/>
</dbReference>